<evidence type="ECO:0000313" key="3">
    <source>
        <dbReference type="Proteomes" id="UP001500618"/>
    </source>
</evidence>
<dbReference type="Proteomes" id="UP001500618">
    <property type="component" value="Unassembled WGS sequence"/>
</dbReference>
<feature type="chain" id="PRO_5045311941" description="Secreted protein" evidence="1">
    <location>
        <begin position="23"/>
        <end position="91"/>
    </location>
</feature>
<sequence>MNLKSKLIVTAGCAFAVAGVLAAAPVAAQAASSLPSVVAAPASNGWHAEGPPTDALTCEENANWYEDNGARATRCDSVGNGLYQLWALIDN</sequence>
<dbReference type="EMBL" id="BAAANY010000005">
    <property type="protein sequence ID" value="GAA1666553.1"/>
    <property type="molecule type" value="Genomic_DNA"/>
</dbReference>
<evidence type="ECO:0008006" key="4">
    <source>
        <dbReference type="Google" id="ProtNLM"/>
    </source>
</evidence>
<evidence type="ECO:0000313" key="2">
    <source>
        <dbReference type="EMBL" id="GAA1666553.1"/>
    </source>
</evidence>
<proteinExistence type="predicted"/>
<reference evidence="2 3" key="1">
    <citation type="journal article" date="2019" name="Int. J. Syst. Evol. Microbiol.">
        <title>The Global Catalogue of Microorganisms (GCM) 10K type strain sequencing project: providing services to taxonomists for standard genome sequencing and annotation.</title>
        <authorList>
            <consortium name="The Broad Institute Genomics Platform"/>
            <consortium name="The Broad Institute Genome Sequencing Center for Infectious Disease"/>
            <person name="Wu L."/>
            <person name="Ma J."/>
        </authorList>
    </citation>
    <scope>NUCLEOTIDE SEQUENCE [LARGE SCALE GENOMIC DNA]</scope>
    <source>
        <strain evidence="2 3">JCM 14718</strain>
    </source>
</reference>
<dbReference type="RefSeq" id="WP_163566640.1">
    <property type="nucleotide sequence ID" value="NZ_BAAANY010000005.1"/>
</dbReference>
<accession>A0ABN2G7B7</accession>
<gene>
    <name evidence="2" type="ORF">GCM10009765_15020</name>
</gene>
<feature type="signal peptide" evidence="1">
    <location>
        <begin position="1"/>
        <end position="22"/>
    </location>
</feature>
<comment type="caution">
    <text evidence="2">The sequence shown here is derived from an EMBL/GenBank/DDBJ whole genome shotgun (WGS) entry which is preliminary data.</text>
</comment>
<organism evidence="2 3">
    <name type="scientific">Fodinicola feengrottensis</name>
    <dbReference type="NCBI Taxonomy" id="435914"/>
    <lineage>
        <taxon>Bacteria</taxon>
        <taxon>Bacillati</taxon>
        <taxon>Actinomycetota</taxon>
        <taxon>Actinomycetes</taxon>
        <taxon>Mycobacteriales</taxon>
        <taxon>Fodinicola</taxon>
    </lineage>
</organism>
<protein>
    <recommendedName>
        <fullName evidence="4">Secreted protein</fullName>
    </recommendedName>
</protein>
<keyword evidence="3" id="KW-1185">Reference proteome</keyword>
<evidence type="ECO:0000256" key="1">
    <source>
        <dbReference type="SAM" id="SignalP"/>
    </source>
</evidence>
<name>A0ABN2G7B7_9ACTN</name>
<keyword evidence="1" id="KW-0732">Signal</keyword>